<organism evidence="1 2">
    <name type="scientific">Camelus dromedarius</name>
    <name type="common">Dromedary</name>
    <name type="synonym">Arabian camel</name>
    <dbReference type="NCBI Taxonomy" id="9838"/>
    <lineage>
        <taxon>Eukaryota</taxon>
        <taxon>Metazoa</taxon>
        <taxon>Chordata</taxon>
        <taxon>Craniata</taxon>
        <taxon>Vertebrata</taxon>
        <taxon>Euteleostomi</taxon>
        <taxon>Mammalia</taxon>
        <taxon>Eutheria</taxon>
        <taxon>Laurasiatheria</taxon>
        <taxon>Artiodactyla</taxon>
        <taxon>Tylopoda</taxon>
        <taxon>Camelidae</taxon>
        <taxon>Camelus</taxon>
    </lineage>
</organism>
<evidence type="ECO:0000313" key="1">
    <source>
        <dbReference type="EMBL" id="KAB1262376.1"/>
    </source>
</evidence>
<dbReference type="EMBL" id="JWIN03000019">
    <property type="protein sequence ID" value="KAB1262376.1"/>
    <property type="molecule type" value="Genomic_DNA"/>
</dbReference>
<keyword evidence="2" id="KW-1185">Reference proteome</keyword>
<sequence>MSIAEYVQCAEDHQTLHMVVQHVGNILEENLLGIYKQISSVSQVRLCGFQQSFCQGAPCAEELCGKSQDDSWLFVFVLKGELAEQLRTDMALYSSYEDCGTVEKKIEDFIESLFIVLESEHLERATNNFGDKIPLLCISFEKKDLVGQGTDSRLFFLPDSHHARLGNQKHRQGFQKELLMQGKACHGLGTEYGKKHRSALRPTDVRSYSFDDDVVANDVKVQNKT</sequence>
<protein>
    <submittedName>
        <fullName evidence="1">Trafficking protein particle complex subunit 9</fullName>
    </submittedName>
</protein>
<dbReference type="Proteomes" id="UP000299084">
    <property type="component" value="Unassembled WGS sequence"/>
</dbReference>
<comment type="caution">
    <text evidence="1">The sequence shown here is derived from an EMBL/GenBank/DDBJ whole genome shotgun (WGS) entry which is preliminary data.</text>
</comment>
<reference evidence="1 2" key="1">
    <citation type="journal article" date="2019" name="Mol. Ecol. Resour.">
        <title>Improving Illumina assemblies with Hi-C and long reads: an example with the North African dromedary.</title>
        <authorList>
            <person name="Elbers J.P."/>
            <person name="Rogers M.F."/>
            <person name="Perelman P.L."/>
            <person name="Proskuryakova A.A."/>
            <person name="Serdyukova N.A."/>
            <person name="Johnson W.E."/>
            <person name="Horin P."/>
            <person name="Corander J."/>
            <person name="Murphy D."/>
            <person name="Burger P.A."/>
        </authorList>
    </citation>
    <scope>NUCLEOTIDE SEQUENCE [LARGE SCALE GENOMIC DNA]</scope>
    <source>
        <strain evidence="1">Drom800</strain>
        <tissue evidence="1">Blood</tissue>
    </source>
</reference>
<name>A0A5N4CU44_CAMDR</name>
<dbReference type="AlphaFoldDB" id="A0A5N4CU44"/>
<accession>A0A5N4CU44</accession>
<proteinExistence type="predicted"/>
<gene>
    <name evidence="1" type="ORF">Cadr_000021469</name>
</gene>
<evidence type="ECO:0000313" key="2">
    <source>
        <dbReference type="Proteomes" id="UP000299084"/>
    </source>
</evidence>